<dbReference type="AlphaFoldDB" id="A0A182J8Z1"/>
<feature type="region of interest" description="Disordered" evidence="1">
    <location>
        <begin position="103"/>
        <end position="138"/>
    </location>
</feature>
<name>A0A182J8Z1_ANOAO</name>
<dbReference type="VEuPathDB" id="VectorBase:AATE013633"/>
<evidence type="ECO:0000313" key="2">
    <source>
        <dbReference type="EnsemblMetazoa" id="AATE013633-PA.1"/>
    </source>
</evidence>
<organism evidence="2">
    <name type="scientific">Anopheles atroparvus</name>
    <name type="common">European mosquito</name>
    <dbReference type="NCBI Taxonomy" id="41427"/>
    <lineage>
        <taxon>Eukaryota</taxon>
        <taxon>Metazoa</taxon>
        <taxon>Ecdysozoa</taxon>
        <taxon>Arthropoda</taxon>
        <taxon>Hexapoda</taxon>
        <taxon>Insecta</taxon>
        <taxon>Pterygota</taxon>
        <taxon>Neoptera</taxon>
        <taxon>Endopterygota</taxon>
        <taxon>Diptera</taxon>
        <taxon>Nematocera</taxon>
        <taxon>Culicoidea</taxon>
        <taxon>Culicidae</taxon>
        <taxon>Anophelinae</taxon>
        <taxon>Anopheles</taxon>
    </lineage>
</organism>
<proteinExistence type="predicted"/>
<evidence type="ECO:0000256" key="1">
    <source>
        <dbReference type="SAM" id="MobiDB-lite"/>
    </source>
</evidence>
<feature type="compositionally biased region" description="Polar residues" evidence="1">
    <location>
        <begin position="112"/>
        <end position="138"/>
    </location>
</feature>
<feature type="region of interest" description="Disordered" evidence="1">
    <location>
        <begin position="1"/>
        <end position="20"/>
    </location>
</feature>
<protein>
    <submittedName>
        <fullName evidence="2">Uncharacterized protein</fullName>
    </submittedName>
</protein>
<reference evidence="2" key="1">
    <citation type="submission" date="2022-08" db="UniProtKB">
        <authorList>
            <consortium name="EnsemblMetazoa"/>
        </authorList>
    </citation>
    <scope>IDENTIFICATION</scope>
    <source>
        <strain evidence="2">EBRO</strain>
    </source>
</reference>
<accession>A0A182J8Z1</accession>
<sequence>MARVNRIKITPKRKTDRRKPVLVKAAETPTDTIVIEDTDEEIEANISNLKLNPTQFFYEDRSPGLRDLEVPIYEIERKIAKAGDEICDASVIELDSTMDNTQESMLAKLNDAQPQSSSTENLNKPIDSQLQAQKKSKY</sequence>
<dbReference type="EnsemblMetazoa" id="AATE013633-RA">
    <property type="protein sequence ID" value="AATE013633-PA.1"/>
    <property type="gene ID" value="AATE013633"/>
</dbReference>